<dbReference type="InterPro" id="IPR036259">
    <property type="entry name" value="MFS_trans_sf"/>
</dbReference>
<dbReference type="PANTHER" id="PTHR23502">
    <property type="entry name" value="MAJOR FACILITATOR SUPERFAMILY"/>
    <property type="match status" value="1"/>
</dbReference>
<feature type="transmembrane region" description="Helical" evidence="5">
    <location>
        <begin position="446"/>
        <end position="471"/>
    </location>
</feature>
<evidence type="ECO:0000256" key="3">
    <source>
        <dbReference type="ARBA" id="ARBA00022989"/>
    </source>
</evidence>
<dbReference type="GO" id="GO:0022857">
    <property type="term" value="F:transmembrane transporter activity"/>
    <property type="evidence" value="ECO:0007669"/>
    <property type="project" value="InterPro"/>
</dbReference>
<feature type="transmembrane region" description="Helical" evidence="5">
    <location>
        <begin position="162"/>
        <end position="184"/>
    </location>
</feature>
<keyword evidence="4 5" id="KW-0472">Membrane</keyword>
<feature type="transmembrane region" description="Helical" evidence="5">
    <location>
        <begin position="101"/>
        <end position="120"/>
    </location>
</feature>
<gene>
    <name evidence="7" type="ORF">G7Y89_g14390</name>
</gene>
<feature type="domain" description="Major facilitator superfamily (MFS) profile" evidence="6">
    <location>
        <begin position="67"/>
        <end position="555"/>
    </location>
</feature>
<dbReference type="InterPro" id="IPR011701">
    <property type="entry name" value="MFS"/>
</dbReference>
<dbReference type="AlphaFoldDB" id="A0A8H4R437"/>
<evidence type="ECO:0000256" key="2">
    <source>
        <dbReference type="ARBA" id="ARBA00022692"/>
    </source>
</evidence>
<feature type="transmembrane region" description="Helical" evidence="5">
    <location>
        <begin position="66"/>
        <end position="89"/>
    </location>
</feature>
<evidence type="ECO:0000313" key="8">
    <source>
        <dbReference type="Proteomes" id="UP000566819"/>
    </source>
</evidence>
<organism evidence="7 8">
    <name type="scientific">Cudoniella acicularis</name>
    <dbReference type="NCBI Taxonomy" id="354080"/>
    <lineage>
        <taxon>Eukaryota</taxon>
        <taxon>Fungi</taxon>
        <taxon>Dikarya</taxon>
        <taxon>Ascomycota</taxon>
        <taxon>Pezizomycotina</taxon>
        <taxon>Leotiomycetes</taxon>
        <taxon>Helotiales</taxon>
        <taxon>Tricladiaceae</taxon>
        <taxon>Cudoniella</taxon>
    </lineage>
</organism>
<feature type="transmembrane region" description="Helical" evidence="5">
    <location>
        <begin position="483"/>
        <end position="503"/>
    </location>
</feature>
<evidence type="ECO:0000256" key="5">
    <source>
        <dbReference type="SAM" id="Phobius"/>
    </source>
</evidence>
<dbReference type="PROSITE" id="PS50850">
    <property type="entry name" value="MFS"/>
    <property type="match status" value="1"/>
</dbReference>
<keyword evidence="2 5" id="KW-0812">Transmembrane</keyword>
<feature type="transmembrane region" description="Helical" evidence="5">
    <location>
        <begin position="419"/>
        <end position="440"/>
    </location>
</feature>
<feature type="transmembrane region" description="Helical" evidence="5">
    <location>
        <begin position="196"/>
        <end position="216"/>
    </location>
</feature>
<feature type="transmembrane region" description="Helical" evidence="5">
    <location>
        <begin position="515"/>
        <end position="535"/>
    </location>
</feature>
<dbReference type="SUPFAM" id="SSF103473">
    <property type="entry name" value="MFS general substrate transporter"/>
    <property type="match status" value="1"/>
</dbReference>
<feature type="transmembrane region" description="Helical" evidence="5">
    <location>
        <begin position="222"/>
        <end position="241"/>
    </location>
</feature>
<dbReference type="GO" id="GO:0005886">
    <property type="term" value="C:plasma membrane"/>
    <property type="evidence" value="ECO:0007669"/>
    <property type="project" value="TreeGrafter"/>
</dbReference>
<feature type="transmembrane region" description="Helical" evidence="5">
    <location>
        <begin position="132"/>
        <end position="150"/>
    </location>
</feature>
<dbReference type="PANTHER" id="PTHR23502:SF149">
    <property type="entry name" value="TRANSPORTER, PUTATIVE-RELATED"/>
    <property type="match status" value="1"/>
</dbReference>
<sequence length="555" mass="60495">MPRRGNDRELQAAAALHVDLIPGTDVMRDVEQIHFSHLQGSNIVLTPQPSADLKDPLNWSKKWKCLVISIQFIYTFITVESALSIAPMYPLLNADFGLSEQQVGLLTGVCVLALGFANFVIVPCSNIFGRRLASIVFAVLVVGSSIWEAVATSYSSLLAARVINGAATATNESVMVQVVADVFFLHERGLWTGVYFTSYFLGLFIGPVISGNIAQIHGWRSFFWLATGLGGFSLVILIFLFPETKYRRASPVINVSSSAETSNKGDLGTYDLDAHKKELSELEEGAPLGQTPTVDISVIGKGKPGKSNFKLIRRPDPRWRTLLARDIISPFRVFFYPIIFWAGLMVAGPANLLLFWNLTESTILGAPPYNFNSSLVGYANFAFVVGGLAGLVTAGPLSDWTANRATRRNDGIREAEMRLPALIPYGILTGVGIVVGGLGYQNLWPWEVILIVGYGLTGLAVTTIPTIAVAYAIDCYKPISGEIMVVATVLKNTCGFAMSYWVTPLAERKGYITPAMVQLALTIGPVVLAIPLYFYGKKLRKLTATSDLHTLEEQM</sequence>
<reference evidence="7 8" key="1">
    <citation type="submission" date="2020-03" db="EMBL/GenBank/DDBJ databases">
        <title>Draft Genome Sequence of Cudoniella acicularis.</title>
        <authorList>
            <person name="Buettner E."/>
            <person name="Kellner H."/>
        </authorList>
    </citation>
    <scope>NUCLEOTIDE SEQUENCE [LARGE SCALE GENOMIC DNA]</scope>
    <source>
        <strain evidence="7 8">DSM 108380</strain>
    </source>
</reference>
<comment type="caution">
    <text evidence="7">The sequence shown here is derived from an EMBL/GenBank/DDBJ whole genome shotgun (WGS) entry which is preliminary data.</text>
</comment>
<protein>
    <recommendedName>
        <fullName evidence="6">Major facilitator superfamily (MFS) profile domain-containing protein</fullName>
    </recommendedName>
</protein>
<evidence type="ECO:0000313" key="7">
    <source>
        <dbReference type="EMBL" id="KAF4621954.1"/>
    </source>
</evidence>
<comment type="subcellular location">
    <subcellularLocation>
        <location evidence="1">Membrane</location>
        <topology evidence="1">Multi-pass membrane protein</topology>
    </subcellularLocation>
</comment>
<dbReference type="Proteomes" id="UP000566819">
    <property type="component" value="Unassembled WGS sequence"/>
</dbReference>
<evidence type="ECO:0000256" key="1">
    <source>
        <dbReference type="ARBA" id="ARBA00004141"/>
    </source>
</evidence>
<accession>A0A8H4R437</accession>
<dbReference type="InterPro" id="IPR020846">
    <property type="entry name" value="MFS_dom"/>
</dbReference>
<dbReference type="OrthoDB" id="5215911at2759"/>
<keyword evidence="8" id="KW-1185">Reference proteome</keyword>
<proteinExistence type="predicted"/>
<dbReference type="Pfam" id="PF07690">
    <property type="entry name" value="MFS_1"/>
    <property type="match status" value="1"/>
</dbReference>
<dbReference type="EMBL" id="JAAMPI010001886">
    <property type="protein sequence ID" value="KAF4621954.1"/>
    <property type="molecule type" value="Genomic_DNA"/>
</dbReference>
<feature type="transmembrane region" description="Helical" evidence="5">
    <location>
        <begin position="376"/>
        <end position="398"/>
    </location>
</feature>
<evidence type="ECO:0000256" key="4">
    <source>
        <dbReference type="ARBA" id="ARBA00023136"/>
    </source>
</evidence>
<evidence type="ECO:0000259" key="6">
    <source>
        <dbReference type="PROSITE" id="PS50850"/>
    </source>
</evidence>
<dbReference type="Gene3D" id="1.20.1250.20">
    <property type="entry name" value="MFS general substrate transporter like domains"/>
    <property type="match status" value="1"/>
</dbReference>
<keyword evidence="3 5" id="KW-1133">Transmembrane helix</keyword>
<feature type="transmembrane region" description="Helical" evidence="5">
    <location>
        <begin position="333"/>
        <end position="356"/>
    </location>
</feature>
<name>A0A8H4R437_9HELO</name>